<feature type="domain" description="Pectinesterase inhibitor" evidence="5">
    <location>
        <begin position="27"/>
        <end position="178"/>
    </location>
</feature>
<evidence type="ECO:0000259" key="5">
    <source>
        <dbReference type="SMART" id="SM00856"/>
    </source>
</evidence>
<comment type="similarity">
    <text evidence="3">Belongs to the PMEI family.</text>
</comment>
<dbReference type="SUPFAM" id="SSF101148">
    <property type="entry name" value="Plant invertase/pectin methylesterase inhibitor"/>
    <property type="match status" value="1"/>
</dbReference>
<feature type="signal peptide" evidence="4">
    <location>
        <begin position="1"/>
        <end position="28"/>
    </location>
</feature>
<dbReference type="InterPro" id="IPR035513">
    <property type="entry name" value="Invertase/methylesterase_inhib"/>
</dbReference>
<gene>
    <name evidence="6" type="ORF">V5N11_000185</name>
</gene>
<dbReference type="PANTHER" id="PTHR36710">
    <property type="entry name" value="PECTINESTERASE INHIBITOR-LIKE"/>
    <property type="match status" value="1"/>
</dbReference>
<feature type="chain" id="PRO_5044875671" evidence="4">
    <location>
        <begin position="29"/>
        <end position="184"/>
    </location>
</feature>
<evidence type="ECO:0000256" key="1">
    <source>
        <dbReference type="ARBA" id="ARBA00022729"/>
    </source>
</evidence>
<organism evidence="6 7">
    <name type="scientific">Cardamine amara subsp. amara</name>
    <dbReference type="NCBI Taxonomy" id="228776"/>
    <lineage>
        <taxon>Eukaryota</taxon>
        <taxon>Viridiplantae</taxon>
        <taxon>Streptophyta</taxon>
        <taxon>Embryophyta</taxon>
        <taxon>Tracheophyta</taxon>
        <taxon>Spermatophyta</taxon>
        <taxon>Magnoliopsida</taxon>
        <taxon>eudicotyledons</taxon>
        <taxon>Gunneridae</taxon>
        <taxon>Pentapetalae</taxon>
        <taxon>rosids</taxon>
        <taxon>malvids</taxon>
        <taxon>Brassicales</taxon>
        <taxon>Brassicaceae</taxon>
        <taxon>Cardamineae</taxon>
        <taxon>Cardamine</taxon>
    </lineage>
</organism>
<comment type="caution">
    <text evidence="6">The sequence shown here is derived from an EMBL/GenBank/DDBJ whole genome shotgun (WGS) entry which is preliminary data.</text>
</comment>
<evidence type="ECO:0000313" key="6">
    <source>
        <dbReference type="EMBL" id="KAL1190699.1"/>
    </source>
</evidence>
<dbReference type="EMBL" id="JBANAX010000872">
    <property type="protein sequence ID" value="KAL1190699.1"/>
    <property type="molecule type" value="Genomic_DNA"/>
</dbReference>
<evidence type="ECO:0000256" key="2">
    <source>
        <dbReference type="ARBA" id="ARBA00023157"/>
    </source>
</evidence>
<accession>A0ABD0Z7M2</accession>
<protein>
    <submittedName>
        <fullName evidence="6">Pectinesterase inhibitor 5</fullName>
    </submittedName>
</protein>
<dbReference type="Proteomes" id="UP001558713">
    <property type="component" value="Unassembled WGS sequence"/>
</dbReference>
<dbReference type="SMART" id="SM00856">
    <property type="entry name" value="PMEI"/>
    <property type="match status" value="1"/>
</dbReference>
<dbReference type="CDD" id="cd15797">
    <property type="entry name" value="PMEI"/>
    <property type="match status" value="1"/>
</dbReference>
<evidence type="ECO:0000313" key="7">
    <source>
        <dbReference type="Proteomes" id="UP001558713"/>
    </source>
</evidence>
<dbReference type="InterPro" id="IPR034086">
    <property type="entry name" value="PMEI_plant"/>
</dbReference>
<sequence>MNTKLIILKNSLSLLISLVLFAFPTANAIPEAVSFCKETLEIDFCAKYIGYQRIEAARDFSDLYLIAVSETKIEVNDAITQINRVRQKFNGLLGKNRISVCEKKYKIAATSFHKSLEVGKKKSKSITDFAEMSQRTQAGFEAVHECEDEWSKHGPRQQSPLTFYFNNIQKLCQITRVIINKFYA</sequence>
<dbReference type="FunFam" id="1.20.140.40:FF:000008">
    <property type="entry name" value="Invertase/pectin methylesterase inhibitor family protein"/>
    <property type="match status" value="1"/>
</dbReference>
<keyword evidence="7" id="KW-1185">Reference proteome</keyword>
<dbReference type="InterPro" id="IPR052421">
    <property type="entry name" value="PCW_Enzyme_Inhibitor"/>
</dbReference>
<dbReference type="Gene3D" id="1.20.140.40">
    <property type="entry name" value="Invertase/pectin methylesterase inhibitor family protein"/>
    <property type="match status" value="1"/>
</dbReference>
<keyword evidence="2" id="KW-1015">Disulfide bond</keyword>
<reference evidence="6 7" key="1">
    <citation type="submission" date="2024-04" db="EMBL/GenBank/DDBJ databases">
        <title>Genome assembly C_amara_ONT_v2.</title>
        <authorList>
            <person name="Yant L."/>
            <person name="Moore C."/>
            <person name="Slenker M."/>
        </authorList>
    </citation>
    <scope>NUCLEOTIDE SEQUENCE [LARGE SCALE GENOMIC DNA]</scope>
    <source>
        <tissue evidence="6">Leaf</tissue>
    </source>
</reference>
<dbReference type="InterPro" id="IPR006501">
    <property type="entry name" value="Pectinesterase_inhib_dom"/>
</dbReference>
<keyword evidence="1 4" id="KW-0732">Signal</keyword>
<proteinExistence type="inferred from homology"/>
<dbReference type="Pfam" id="PF04043">
    <property type="entry name" value="PMEI"/>
    <property type="match status" value="1"/>
</dbReference>
<evidence type="ECO:0000256" key="3">
    <source>
        <dbReference type="ARBA" id="ARBA00038471"/>
    </source>
</evidence>
<dbReference type="NCBIfam" id="TIGR01614">
    <property type="entry name" value="PME_inhib"/>
    <property type="match status" value="1"/>
</dbReference>
<dbReference type="GO" id="GO:0046910">
    <property type="term" value="F:pectinesterase inhibitor activity"/>
    <property type="evidence" value="ECO:0007669"/>
    <property type="project" value="UniProtKB-ARBA"/>
</dbReference>
<name>A0ABD0Z7M2_CARAN</name>
<dbReference type="AlphaFoldDB" id="A0ABD0Z7M2"/>
<dbReference type="PANTHER" id="PTHR36710:SF18">
    <property type="entry name" value="PECTINESTERASE INHIBITOR 5-RELATED"/>
    <property type="match status" value="1"/>
</dbReference>
<evidence type="ECO:0000256" key="4">
    <source>
        <dbReference type="SAM" id="SignalP"/>
    </source>
</evidence>